<name>A0ABU9BLI0_9BURK</name>
<comment type="caution">
    <text evidence="2">The sequence shown here is derived from an EMBL/GenBank/DDBJ whole genome shotgun (WGS) entry which is preliminary data.</text>
</comment>
<protein>
    <submittedName>
        <fullName evidence="2">CbtB domain-containing protein</fullName>
    </submittedName>
</protein>
<keyword evidence="1" id="KW-0812">Transmembrane</keyword>
<keyword evidence="3" id="KW-1185">Reference proteome</keyword>
<keyword evidence="1" id="KW-0472">Membrane</keyword>
<proteinExistence type="predicted"/>
<organism evidence="2 3">
    <name type="scientific">Ideonella lacteola</name>
    <dbReference type="NCBI Taxonomy" id="2984193"/>
    <lineage>
        <taxon>Bacteria</taxon>
        <taxon>Pseudomonadati</taxon>
        <taxon>Pseudomonadota</taxon>
        <taxon>Betaproteobacteria</taxon>
        <taxon>Burkholderiales</taxon>
        <taxon>Sphaerotilaceae</taxon>
        <taxon>Ideonella</taxon>
    </lineage>
</organism>
<dbReference type="RefSeq" id="WP_341424066.1">
    <property type="nucleotide sequence ID" value="NZ_JBBUTG010000001.1"/>
</dbReference>
<sequence>MNAHPTSLGSLAPARTGSLFTQIAAALLLGAVMVYGVEFSASPVAHNAAHDVRHANGRPCH</sequence>
<keyword evidence="1" id="KW-1133">Transmembrane helix</keyword>
<dbReference type="Pfam" id="PF09489">
    <property type="entry name" value="CbtB"/>
    <property type="match status" value="1"/>
</dbReference>
<evidence type="ECO:0000256" key="1">
    <source>
        <dbReference type="SAM" id="Phobius"/>
    </source>
</evidence>
<dbReference type="EMBL" id="JBBUTG010000001">
    <property type="protein sequence ID" value="MEK8029732.1"/>
    <property type="molecule type" value="Genomic_DNA"/>
</dbReference>
<dbReference type="InterPro" id="IPR012667">
    <property type="entry name" value="CbtB_put"/>
</dbReference>
<accession>A0ABU9BLI0</accession>
<evidence type="ECO:0000313" key="2">
    <source>
        <dbReference type="EMBL" id="MEK8029732.1"/>
    </source>
</evidence>
<reference evidence="2 3" key="1">
    <citation type="submission" date="2024-04" db="EMBL/GenBank/DDBJ databases">
        <title>Novel species of the genus Ideonella isolated from streams.</title>
        <authorList>
            <person name="Lu H."/>
        </authorList>
    </citation>
    <scope>NUCLEOTIDE SEQUENCE [LARGE SCALE GENOMIC DNA]</scope>
    <source>
        <strain evidence="2 3">DXS29W</strain>
    </source>
</reference>
<evidence type="ECO:0000313" key="3">
    <source>
        <dbReference type="Proteomes" id="UP001371218"/>
    </source>
</evidence>
<feature type="transmembrane region" description="Helical" evidence="1">
    <location>
        <begin position="20"/>
        <end position="37"/>
    </location>
</feature>
<dbReference type="Proteomes" id="UP001371218">
    <property type="component" value="Unassembled WGS sequence"/>
</dbReference>
<gene>
    <name evidence="2" type="ORF">AACH06_02770</name>
</gene>